<keyword evidence="3" id="KW-1185">Reference proteome</keyword>
<dbReference type="Proteomes" id="UP001281447">
    <property type="component" value="Unassembled WGS sequence"/>
</dbReference>
<comment type="caution">
    <text evidence="2">The sequence shown here is derived from an EMBL/GenBank/DDBJ whole genome shotgun (WGS) entry which is preliminary data.</text>
</comment>
<gene>
    <name evidence="2" type="ORF">RWE15_05115</name>
</gene>
<organism evidence="2 3">
    <name type="scientific">Tigheibacillus halophilus</name>
    <dbReference type="NCBI Taxonomy" id="361280"/>
    <lineage>
        <taxon>Bacteria</taxon>
        <taxon>Bacillati</taxon>
        <taxon>Bacillota</taxon>
        <taxon>Bacilli</taxon>
        <taxon>Bacillales</taxon>
        <taxon>Bacillaceae</taxon>
        <taxon>Tigheibacillus</taxon>
    </lineage>
</organism>
<reference evidence="2 3" key="1">
    <citation type="submission" date="2023-10" db="EMBL/GenBank/DDBJ databases">
        <title>Virgibacillus halophilus 5B73C genome.</title>
        <authorList>
            <person name="Miliotis G."/>
            <person name="Sengupta P."/>
            <person name="Hameed A."/>
            <person name="Chuvochina M."/>
            <person name="Mcdonagh F."/>
            <person name="Simpson A.C."/>
            <person name="Singh N.K."/>
            <person name="Rekha P.D."/>
            <person name="Raman K."/>
            <person name="Hugenholtz P."/>
            <person name="Venkateswaran K."/>
        </authorList>
    </citation>
    <scope>NUCLEOTIDE SEQUENCE [LARGE SCALE GENOMIC DNA]</scope>
    <source>
        <strain evidence="2 3">5B73C</strain>
    </source>
</reference>
<evidence type="ECO:0000313" key="2">
    <source>
        <dbReference type="EMBL" id="MDY0393958.1"/>
    </source>
</evidence>
<keyword evidence="1" id="KW-0472">Membrane</keyword>
<protein>
    <submittedName>
        <fullName evidence="2">Uncharacterized protein</fullName>
    </submittedName>
</protein>
<keyword evidence="1" id="KW-0812">Transmembrane</keyword>
<keyword evidence="1" id="KW-1133">Transmembrane helix</keyword>
<evidence type="ECO:0000313" key="3">
    <source>
        <dbReference type="Proteomes" id="UP001281447"/>
    </source>
</evidence>
<feature type="transmembrane region" description="Helical" evidence="1">
    <location>
        <begin position="44"/>
        <end position="65"/>
    </location>
</feature>
<proteinExistence type="predicted"/>
<dbReference type="EMBL" id="JAWDIP010000003">
    <property type="protein sequence ID" value="MDY0393958.1"/>
    <property type="molecule type" value="Genomic_DNA"/>
</dbReference>
<feature type="transmembrane region" description="Helical" evidence="1">
    <location>
        <begin position="71"/>
        <end position="90"/>
    </location>
</feature>
<evidence type="ECO:0000256" key="1">
    <source>
        <dbReference type="SAM" id="Phobius"/>
    </source>
</evidence>
<feature type="transmembrane region" description="Helical" evidence="1">
    <location>
        <begin position="6"/>
        <end position="24"/>
    </location>
</feature>
<accession>A0ABU5C555</accession>
<sequence>MEIVRTLLPVVIVSGIAGFVVLRMKYKFHHGTLGKKKTKSAQNLLDSLIPLGMMMGCAMAILLSIFLSISLLPAIAWGAGIGLLFGYFAYEMYSKKRRKLFITTIFRKEHKMVLM</sequence>
<name>A0ABU5C555_9BACI</name>